<sequence>MGRCSEDQPKTWYKISCKEANWLMAETDCKKLGGHLAEIGSREEQTFLYAATRGVNATEFWVGYRIKAYITNDWINYVNCVVRSQTASKLWTGILFKKNECLAARRSTCGLIRQDSVGTVWDQACNDAHPYICETQKGAQIGQGSEYRPDVN</sequence>
<dbReference type="Pfam" id="PF00059">
    <property type="entry name" value="Lectin_C"/>
    <property type="match status" value="1"/>
</dbReference>
<dbReference type="OrthoDB" id="6162106at2759"/>
<dbReference type="PROSITE" id="PS50041">
    <property type="entry name" value="C_TYPE_LECTIN_2"/>
    <property type="match status" value="1"/>
</dbReference>
<dbReference type="AlphaFoldDB" id="A0A1S3GY11"/>
<protein>
    <submittedName>
        <fullName evidence="3">Uncharacterized protein LOC106182084</fullName>
    </submittedName>
</protein>
<dbReference type="CDD" id="cd00037">
    <property type="entry name" value="CLECT"/>
    <property type="match status" value="1"/>
</dbReference>
<dbReference type="GeneID" id="106182084"/>
<feature type="domain" description="C-type lectin" evidence="1">
    <location>
        <begin position="13"/>
        <end position="134"/>
    </location>
</feature>
<dbReference type="InterPro" id="IPR016187">
    <property type="entry name" value="CTDL_fold"/>
</dbReference>
<name>A0A1S3GY11_LINAN</name>
<dbReference type="InterPro" id="IPR001304">
    <property type="entry name" value="C-type_lectin-like"/>
</dbReference>
<keyword evidence="2" id="KW-1185">Reference proteome</keyword>
<evidence type="ECO:0000259" key="1">
    <source>
        <dbReference type="PROSITE" id="PS50041"/>
    </source>
</evidence>
<dbReference type="Gene3D" id="3.10.100.10">
    <property type="entry name" value="Mannose-Binding Protein A, subunit A"/>
    <property type="match status" value="1"/>
</dbReference>
<dbReference type="SUPFAM" id="SSF56436">
    <property type="entry name" value="C-type lectin-like"/>
    <property type="match status" value="1"/>
</dbReference>
<dbReference type="InterPro" id="IPR016186">
    <property type="entry name" value="C-type_lectin-like/link_sf"/>
</dbReference>
<evidence type="ECO:0000313" key="2">
    <source>
        <dbReference type="Proteomes" id="UP000085678"/>
    </source>
</evidence>
<gene>
    <name evidence="3" type="primary">LOC106182084</name>
</gene>
<dbReference type="InParanoid" id="A0A1S3GY11"/>
<reference evidence="3" key="1">
    <citation type="submission" date="2025-08" db="UniProtKB">
        <authorList>
            <consortium name="RefSeq"/>
        </authorList>
    </citation>
    <scope>IDENTIFICATION</scope>
    <source>
        <tissue evidence="3">Gonads</tissue>
    </source>
</reference>
<dbReference type="KEGG" id="lak:106182084"/>
<proteinExistence type="predicted"/>
<dbReference type="RefSeq" id="XP_013378552.1">
    <property type="nucleotide sequence ID" value="XM_013523098.1"/>
</dbReference>
<dbReference type="Proteomes" id="UP000085678">
    <property type="component" value="Unplaced"/>
</dbReference>
<organism evidence="2 3">
    <name type="scientific">Lingula anatina</name>
    <name type="common">Brachiopod</name>
    <name type="synonym">Lingula unguis</name>
    <dbReference type="NCBI Taxonomy" id="7574"/>
    <lineage>
        <taxon>Eukaryota</taxon>
        <taxon>Metazoa</taxon>
        <taxon>Spiralia</taxon>
        <taxon>Lophotrochozoa</taxon>
        <taxon>Brachiopoda</taxon>
        <taxon>Linguliformea</taxon>
        <taxon>Lingulata</taxon>
        <taxon>Lingulida</taxon>
        <taxon>Linguloidea</taxon>
        <taxon>Lingulidae</taxon>
        <taxon>Lingula</taxon>
    </lineage>
</organism>
<accession>A0A1S3GY11</accession>
<evidence type="ECO:0000313" key="3">
    <source>
        <dbReference type="RefSeq" id="XP_013378552.1"/>
    </source>
</evidence>